<keyword evidence="9" id="KW-1185">Reference proteome</keyword>
<dbReference type="GO" id="GO:0006298">
    <property type="term" value="P:mismatch repair"/>
    <property type="evidence" value="ECO:0007669"/>
    <property type="project" value="InterPro"/>
</dbReference>
<dbReference type="GeneID" id="94427202"/>
<keyword evidence="4" id="KW-0238">DNA-binding</keyword>
<feature type="transmembrane region" description="Helical" evidence="6">
    <location>
        <begin position="59"/>
        <end position="77"/>
    </location>
</feature>
<gene>
    <name evidence="8" type="ORF">CSUI_003796</name>
</gene>
<feature type="compositionally biased region" description="Basic and acidic residues" evidence="5">
    <location>
        <begin position="1391"/>
        <end position="1400"/>
    </location>
</feature>
<feature type="region of interest" description="Disordered" evidence="5">
    <location>
        <begin position="775"/>
        <end position="823"/>
    </location>
</feature>
<dbReference type="PANTHER" id="PTHR48448:SF1">
    <property type="entry name" value="MUTL PROTEIN ISOFORM 1"/>
    <property type="match status" value="1"/>
</dbReference>
<dbReference type="Gene3D" id="3.40.50.300">
    <property type="entry name" value="P-loop containing nucleotide triphosphate hydrolases"/>
    <property type="match status" value="1"/>
</dbReference>
<feature type="compositionally biased region" description="Basic and acidic residues" evidence="5">
    <location>
        <begin position="1010"/>
        <end position="1024"/>
    </location>
</feature>
<organism evidence="8 9">
    <name type="scientific">Cystoisospora suis</name>
    <dbReference type="NCBI Taxonomy" id="483139"/>
    <lineage>
        <taxon>Eukaryota</taxon>
        <taxon>Sar</taxon>
        <taxon>Alveolata</taxon>
        <taxon>Apicomplexa</taxon>
        <taxon>Conoidasida</taxon>
        <taxon>Coccidia</taxon>
        <taxon>Eucoccidiorida</taxon>
        <taxon>Eimeriorina</taxon>
        <taxon>Sarcocystidae</taxon>
        <taxon>Cystoisospora</taxon>
    </lineage>
</organism>
<feature type="region of interest" description="Disordered" evidence="5">
    <location>
        <begin position="620"/>
        <end position="646"/>
    </location>
</feature>
<feature type="domain" description="DNA mismatch repair proteins mutS family" evidence="7">
    <location>
        <begin position="1568"/>
        <end position="1892"/>
    </location>
</feature>
<dbReference type="InterPro" id="IPR016151">
    <property type="entry name" value="DNA_mismatch_repair_MutS_N"/>
</dbReference>
<proteinExistence type="predicted"/>
<dbReference type="InterPro" id="IPR000432">
    <property type="entry name" value="DNA_mismatch_repair_MutS_C"/>
</dbReference>
<feature type="compositionally biased region" description="Basic and acidic residues" evidence="5">
    <location>
        <begin position="1536"/>
        <end position="1549"/>
    </location>
</feature>
<dbReference type="Pfam" id="PF01624">
    <property type="entry name" value="MutS_I"/>
    <property type="match status" value="1"/>
</dbReference>
<evidence type="ECO:0000256" key="2">
    <source>
        <dbReference type="ARBA" id="ARBA00022763"/>
    </source>
</evidence>
<evidence type="ECO:0000256" key="5">
    <source>
        <dbReference type="SAM" id="MobiDB-lite"/>
    </source>
</evidence>
<feature type="region of interest" description="Disordered" evidence="5">
    <location>
        <begin position="1389"/>
        <end position="1418"/>
    </location>
</feature>
<comment type="caution">
    <text evidence="8">The sequence shown here is derived from an EMBL/GenBank/DDBJ whole genome shotgun (WGS) entry which is preliminary data.</text>
</comment>
<evidence type="ECO:0000256" key="1">
    <source>
        <dbReference type="ARBA" id="ARBA00022741"/>
    </source>
</evidence>
<feature type="compositionally biased region" description="Basic and acidic residues" evidence="5">
    <location>
        <begin position="1314"/>
        <end position="1335"/>
    </location>
</feature>
<feature type="compositionally biased region" description="Low complexity" evidence="5">
    <location>
        <begin position="1671"/>
        <end position="1682"/>
    </location>
</feature>
<evidence type="ECO:0000313" key="9">
    <source>
        <dbReference type="Proteomes" id="UP000221165"/>
    </source>
</evidence>
<feature type="region of interest" description="Disordered" evidence="5">
    <location>
        <begin position="1536"/>
        <end position="1559"/>
    </location>
</feature>
<feature type="region of interest" description="Disordered" evidence="5">
    <location>
        <begin position="1304"/>
        <end position="1350"/>
    </location>
</feature>
<protein>
    <submittedName>
        <fullName evidence="8">Muts domain protein</fullName>
    </submittedName>
</protein>
<feature type="compositionally biased region" description="Low complexity" evidence="5">
    <location>
        <begin position="805"/>
        <end position="815"/>
    </location>
</feature>
<dbReference type="PANTHER" id="PTHR48448">
    <property type="entry name" value="MUTL PROTEIN ISOFORM 1"/>
    <property type="match status" value="1"/>
</dbReference>
<feature type="region of interest" description="Disordered" evidence="5">
    <location>
        <begin position="1216"/>
        <end position="1238"/>
    </location>
</feature>
<keyword evidence="6" id="KW-0472">Membrane</keyword>
<dbReference type="SUPFAM" id="SSF52540">
    <property type="entry name" value="P-loop containing nucleoside triphosphate hydrolases"/>
    <property type="match status" value="1"/>
</dbReference>
<feature type="region of interest" description="Disordered" evidence="5">
    <location>
        <begin position="1948"/>
        <end position="2008"/>
    </location>
</feature>
<dbReference type="InterPro" id="IPR007695">
    <property type="entry name" value="DNA_mismatch_repair_MutS-lik_N"/>
</dbReference>
<dbReference type="RefSeq" id="XP_067924026.1">
    <property type="nucleotide sequence ID" value="XM_068063991.1"/>
</dbReference>
<keyword evidence="6" id="KW-0812">Transmembrane</keyword>
<reference evidence="8 9" key="1">
    <citation type="journal article" date="2017" name="Int. J. Parasitol.">
        <title>The genome of the protozoan parasite Cystoisospora suis and a reverse vaccinology approach to identify vaccine candidates.</title>
        <authorList>
            <person name="Palmieri N."/>
            <person name="Shrestha A."/>
            <person name="Ruttkowski B."/>
            <person name="Beck T."/>
            <person name="Vogl C."/>
            <person name="Tomley F."/>
            <person name="Blake D.P."/>
            <person name="Joachim A."/>
        </authorList>
    </citation>
    <scope>NUCLEOTIDE SEQUENCE [LARGE SCALE GENOMIC DNA]</scope>
    <source>
        <strain evidence="8 9">Wien I</strain>
    </source>
</reference>
<dbReference type="Proteomes" id="UP000221165">
    <property type="component" value="Unassembled WGS sequence"/>
</dbReference>
<keyword evidence="3" id="KW-0067">ATP-binding</keyword>
<keyword evidence="1" id="KW-0547">Nucleotide-binding</keyword>
<dbReference type="Pfam" id="PF00488">
    <property type="entry name" value="MutS_V"/>
    <property type="match status" value="1"/>
</dbReference>
<evidence type="ECO:0000256" key="4">
    <source>
        <dbReference type="ARBA" id="ARBA00023125"/>
    </source>
</evidence>
<feature type="compositionally biased region" description="Pro residues" evidence="5">
    <location>
        <begin position="1683"/>
        <end position="1698"/>
    </location>
</feature>
<evidence type="ECO:0000256" key="3">
    <source>
        <dbReference type="ARBA" id="ARBA00022840"/>
    </source>
</evidence>
<feature type="region of interest" description="Disordered" evidence="5">
    <location>
        <begin position="2048"/>
        <end position="2071"/>
    </location>
</feature>
<dbReference type="OrthoDB" id="330955at2759"/>
<name>A0A2C6L145_9APIC</name>
<dbReference type="GO" id="GO:0005524">
    <property type="term" value="F:ATP binding"/>
    <property type="evidence" value="ECO:0007669"/>
    <property type="project" value="UniProtKB-KW"/>
</dbReference>
<evidence type="ECO:0000313" key="8">
    <source>
        <dbReference type="EMBL" id="PHJ22349.1"/>
    </source>
</evidence>
<dbReference type="Gene3D" id="3.40.1170.10">
    <property type="entry name" value="DNA repair protein MutS, domain I"/>
    <property type="match status" value="1"/>
</dbReference>
<feature type="compositionally biased region" description="Polar residues" evidence="5">
    <location>
        <begin position="2054"/>
        <end position="2069"/>
    </location>
</feature>
<feature type="compositionally biased region" description="Polar residues" evidence="5">
    <location>
        <begin position="780"/>
        <end position="790"/>
    </location>
</feature>
<sequence>MGRRNLAVAEYSCCLARDRVTVQLSVPETDGTAVLQARRTLLFHYTPLSRQQRLHPSTALLFPLILLSPAITMAGLFRGPMLAREMRSKQRLMRTHKNTQDLLCSPCLAHGGHLRFFGAQSSFCTKRSPCAEKCKYCQGGVDDRERRSYRSRPSPTALSCDTLLSPKADQSSRVACQATRLSPCCSSPHGSERGPAPSQRISFLYRASNQNSLFPSNLIAHLRCPSSRVVNKLSTYSSERSLKTEAISSRGKRAETTTSLLASAASYATAPSESIAIHPVFLEKLPLLTRPSARRLLPQLSFDNPSMIPESPQMPPLVVFVREQKQLRPDKVLIIQVGDFFEAYGVDAVLLVEYCGLNPMGGKAKAGCPKQNLQQTLDCLTSEGFSVSIFEEVASPVPATPVAATKTRKLRVLTQIVSPSSPLYLPAHVPLFEGEIGAHTPESQPLFSLYYSPSSGYCCGVINVPLRTLRVEGGLTADGVEMYITAYSGGIPRGELFVHQHSASFSALNRATQFAHQFFPSLKKTFFKDYSTPSAFHQAVLQHVAASLQLPSSHFTLQSHLDYFSPCVASPESPSMGFAIQSGGVSAPASSDSSLTLSSVSPLSPGEITIWKSEETAEFPTSLGLPGNGPSPAVLRSTESEEKSNVVNRLPTTSPFMATARPKFLRPHPLNISTASQLGLLRSLPRQANLMASTAASLVPPLHLAALPPGAPVTAARFLQRLLLFPPPHHVADSIQSILSQLVLLDCRDSRVSTAFMKGFQQLNSCCSKGQPDASFARESAQTQQEQALSPQRRANGRPERENSAVEATSETEAAIFGKRDEGGLKAEPDGCSHKECATGHDLPDESPLLVPVTRVLDSGRVVQLVSSCSGNRRFFLDLLSLLAPTRYCLTRYPASLLRPLLNVLQHEAQQTVSQGRLLAGVEAAIKCIEKVVLLEEEDQQEAAEAAAAAAIAAAEHIGRLCAAGQDTVPGPEIASVFMPDSLAASAQADGVKFSQLRTRAVWRTQVEVAQEKSKTPKPCKEPRPGVSSPISCSPGSAEMLVPGGAIFPINTQDHRESSAARAAALAAFASAEASRTAARAVSQAAGGLAASSGTEGLLPILDDFFQRMERFRGHVQPACVPHAHAVVAAAVDDLLVAIFEDFLGLPSLPSLPRLFVVTGAVPGLASSVGASSSCFECCASSAMPDASTKAQVGLTSREVIDLYIVRHNRQHGVETSSNRRWPFPSPDESARFSPDTDTEISDDALLQSISLLQKQRVLQLASLSGADAQGEADLQRRIGALQKRLWGDLLNESVYLKKVKPPVEVPKTGTGQRSKESRESSDLKRKQRGTRESSVRQQRNTPQGGEELHVLTSTEALCKAGDSPIWQHDLGMSEAERGLRDGVETMSSLRRRDGGRDADAGSSVQTSPLRWPGKHAQGWARAPLVKPDKAKDRASHECVHSQQIPEHPRSLSQHASFAASEGWNLPRLLDQNEKPQLTVQTLTPYYMSRPDPATLREQLERVAHSKGETLTSNVADWGSTRTLEPALPTALCRERERGGGQPDLRELPTAKQPSHKREPVSYTFDMRGLFVLTGENMAGKSTFCRSLLALVILANAGLFCPCGPSTVVPRYRAFLASSYLSHDSPLESKSFFYEELSQLHHILSQARSYSESRKSTLSSSLGLKPRSDVSSSVSASSSPSSPSSPSPVPCFPAPCSEPPGTRTTTPSLDRAPCDAGVSIVSQPPPFVMIDEPCKGTAPEWGSAFVGAALELLGGSNTHGVLSTHLHRELIRMPLQLHSSVRFKRMGVRQIARFQHNANRSRDSAWPPLPRSATSPFSDCHSRADGAQSAYLRKESGAVAALTDALDNLHFEEHIHTFELLDGVCTDSNAMQTAWKVGMPQAIIARALQLQKHLHSPPVQNVSARAATVMALHNSDSANTAATGESPPPLQATFQLGTARLLRGQPVRHQENEEAISDKMAGSSDVPPPLVLEENGLAGGGNAASSSPGPDTQHNTHRSVDQTLKHAHSSTASVEFMARLKNALAETVHMVTHDTAKIKRLVQGNVVSQKDGESSFTPQTSGPPTSRPQIVQLPPLSSQLMPPPTWQDGAACVYLLVAPGKPRRSAGHKAYMAIASEELQRPSSVPDGNLLQPAAFHANVYVGETERLLLRLQSHRRSPLWAHAQVIAVRVADKGEALRTETTLINRLKGEAGVVLFSLKDGNRKTGVRRFGESLTEHLRHAWRQGAVEEKSSYL</sequence>
<dbReference type="InterPro" id="IPR027417">
    <property type="entry name" value="P-loop_NTPase"/>
</dbReference>
<dbReference type="VEuPathDB" id="ToxoDB:CSUI_003796"/>
<keyword evidence="6" id="KW-1133">Transmembrane helix</keyword>
<dbReference type="InterPro" id="IPR053276">
    <property type="entry name" value="MtDNA_mismatch_repair_MutS"/>
</dbReference>
<dbReference type="GO" id="GO:0030983">
    <property type="term" value="F:mismatched DNA binding"/>
    <property type="evidence" value="ECO:0007669"/>
    <property type="project" value="InterPro"/>
</dbReference>
<feature type="region of interest" description="Disordered" evidence="5">
    <location>
        <begin position="1009"/>
        <end position="1034"/>
    </location>
</feature>
<keyword evidence="2" id="KW-0227">DNA damage</keyword>
<accession>A0A2C6L145</accession>
<dbReference type="EMBL" id="MIGC01001716">
    <property type="protein sequence ID" value="PHJ22349.1"/>
    <property type="molecule type" value="Genomic_DNA"/>
</dbReference>
<dbReference type="SUPFAM" id="SSF55271">
    <property type="entry name" value="DNA repair protein MutS, domain I"/>
    <property type="match status" value="1"/>
</dbReference>
<dbReference type="SMART" id="SM00534">
    <property type="entry name" value="MUTSac"/>
    <property type="match status" value="1"/>
</dbReference>
<feature type="region of interest" description="Disordered" evidence="5">
    <location>
        <begin position="1799"/>
        <end position="1821"/>
    </location>
</feature>
<evidence type="ECO:0000259" key="7">
    <source>
        <dbReference type="SMART" id="SM00534"/>
    </source>
</evidence>
<evidence type="ECO:0000256" key="6">
    <source>
        <dbReference type="SAM" id="Phobius"/>
    </source>
</evidence>
<feature type="region of interest" description="Disordered" evidence="5">
    <location>
        <begin position="1659"/>
        <end position="1709"/>
    </location>
</feature>